<dbReference type="EMBL" id="FOTK01000046">
    <property type="protein sequence ID" value="SFM68388.1"/>
    <property type="molecule type" value="Genomic_DNA"/>
</dbReference>
<evidence type="ECO:0000313" key="4">
    <source>
        <dbReference type="Proteomes" id="UP000199048"/>
    </source>
</evidence>
<proteinExistence type="predicted"/>
<dbReference type="STRING" id="582667.SAMN05192568_104611"/>
<feature type="signal peptide" evidence="2">
    <location>
        <begin position="1"/>
        <end position="23"/>
    </location>
</feature>
<name>A0A1I4SV31_9HYPH</name>
<gene>
    <name evidence="3" type="ORF">SAMN05192568_104611</name>
</gene>
<reference evidence="4" key="1">
    <citation type="submission" date="2016-10" db="EMBL/GenBank/DDBJ databases">
        <authorList>
            <person name="Varghese N."/>
            <person name="Submissions S."/>
        </authorList>
    </citation>
    <scope>NUCLEOTIDE SEQUENCE [LARGE SCALE GENOMIC DNA]</scope>
    <source>
        <strain evidence="4">BL36</strain>
    </source>
</reference>
<evidence type="ECO:0000256" key="2">
    <source>
        <dbReference type="SAM" id="SignalP"/>
    </source>
</evidence>
<feature type="region of interest" description="Disordered" evidence="1">
    <location>
        <begin position="52"/>
        <end position="89"/>
    </location>
</feature>
<dbReference type="AlphaFoldDB" id="A0A1I4SV31"/>
<feature type="chain" id="PRO_5011618783" evidence="2">
    <location>
        <begin position="24"/>
        <end position="89"/>
    </location>
</feature>
<keyword evidence="2" id="KW-0732">Signal</keyword>
<sequence length="89" mass="9654">MSPARLCTILLMLAITPSGQAYAGQAYASPRPPDGNLGFPCNFLGACPERVQPGGPDRDARPFSSSLGRPCAWRERPTPEGPRRVRVCW</sequence>
<protein>
    <submittedName>
        <fullName evidence="3">Uncharacterized protein</fullName>
    </submittedName>
</protein>
<feature type="compositionally biased region" description="Basic and acidic residues" evidence="1">
    <location>
        <begin position="72"/>
        <end position="83"/>
    </location>
</feature>
<organism evidence="3 4">
    <name type="scientific">Methylobacterium pseudosasicola</name>
    <dbReference type="NCBI Taxonomy" id="582667"/>
    <lineage>
        <taxon>Bacteria</taxon>
        <taxon>Pseudomonadati</taxon>
        <taxon>Pseudomonadota</taxon>
        <taxon>Alphaproteobacteria</taxon>
        <taxon>Hyphomicrobiales</taxon>
        <taxon>Methylobacteriaceae</taxon>
        <taxon>Methylobacterium</taxon>
    </lineage>
</organism>
<evidence type="ECO:0000256" key="1">
    <source>
        <dbReference type="SAM" id="MobiDB-lite"/>
    </source>
</evidence>
<evidence type="ECO:0000313" key="3">
    <source>
        <dbReference type="EMBL" id="SFM68388.1"/>
    </source>
</evidence>
<dbReference type="Proteomes" id="UP000199048">
    <property type="component" value="Unassembled WGS sequence"/>
</dbReference>
<accession>A0A1I4SV31</accession>
<keyword evidence="4" id="KW-1185">Reference proteome</keyword>